<dbReference type="AlphaFoldDB" id="A0A0K1PVP3"/>
<keyword evidence="3" id="KW-1185">Reference proteome</keyword>
<evidence type="ECO:0000313" key="2">
    <source>
        <dbReference type="EMBL" id="AKU97600.1"/>
    </source>
</evidence>
<proteinExistence type="predicted"/>
<feature type="compositionally biased region" description="Basic and acidic residues" evidence="1">
    <location>
        <begin position="9"/>
        <end position="20"/>
    </location>
</feature>
<dbReference type="KEGG" id="llu:AKJ09_04264"/>
<feature type="region of interest" description="Disordered" evidence="1">
    <location>
        <begin position="1"/>
        <end position="20"/>
    </location>
</feature>
<dbReference type="EMBL" id="CP012333">
    <property type="protein sequence ID" value="AKU97600.1"/>
    <property type="molecule type" value="Genomic_DNA"/>
</dbReference>
<dbReference type="Proteomes" id="UP000064967">
    <property type="component" value="Chromosome"/>
</dbReference>
<organism evidence="2 3">
    <name type="scientific">Labilithrix luteola</name>
    <dbReference type="NCBI Taxonomy" id="1391654"/>
    <lineage>
        <taxon>Bacteria</taxon>
        <taxon>Pseudomonadati</taxon>
        <taxon>Myxococcota</taxon>
        <taxon>Polyangia</taxon>
        <taxon>Polyangiales</taxon>
        <taxon>Labilitrichaceae</taxon>
        <taxon>Labilithrix</taxon>
    </lineage>
</organism>
<accession>A0A0K1PVP3</accession>
<evidence type="ECO:0000256" key="1">
    <source>
        <dbReference type="SAM" id="MobiDB-lite"/>
    </source>
</evidence>
<reference evidence="2 3" key="1">
    <citation type="submission" date="2015-08" db="EMBL/GenBank/DDBJ databases">
        <authorList>
            <person name="Babu N.S."/>
            <person name="Beckwith C.J."/>
            <person name="Beseler K.G."/>
            <person name="Brison A."/>
            <person name="Carone J.V."/>
            <person name="Caskin T.P."/>
            <person name="Diamond M."/>
            <person name="Durham M.E."/>
            <person name="Foxe J.M."/>
            <person name="Go M."/>
            <person name="Henderson B.A."/>
            <person name="Jones I.B."/>
            <person name="McGettigan J.A."/>
            <person name="Micheletti S.J."/>
            <person name="Nasrallah M.E."/>
            <person name="Ortiz D."/>
            <person name="Piller C.R."/>
            <person name="Privatt S.R."/>
            <person name="Schneider S.L."/>
            <person name="Sharp S."/>
            <person name="Smith T.C."/>
            <person name="Stanton J.D."/>
            <person name="Ullery H.E."/>
            <person name="Wilson R.J."/>
            <person name="Serrano M.G."/>
            <person name="Buck G."/>
            <person name="Lee V."/>
            <person name="Wang Y."/>
            <person name="Carvalho R."/>
            <person name="Voegtly L."/>
            <person name="Shi R."/>
            <person name="Duckworth R."/>
            <person name="Johnson A."/>
            <person name="Loviza R."/>
            <person name="Walstead R."/>
            <person name="Shah Z."/>
            <person name="Kiflezghi M."/>
            <person name="Wade K."/>
            <person name="Ball S.L."/>
            <person name="Bradley K.W."/>
            <person name="Asai D.J."/>
            <person name="Bowman C.A."/>
            <person name="Russell D.A."/>
            <person name="Pope W.H."/>
            <person name="Jacobs-Sera D."/>
            <person name="Hendrix R.W."/>
            <person name="Hatfull G.F."/>
        </authorList>
    </citation>
    <scope>NUCLEOTIDE SEQUENCE [LARGE SCALE GENOMIC DNA]</scope>
    <source>
        <strain evidence="2 3">DSM 27648</strain>
    </source>
</reference>
<name>A0A0K1PVP3_9BACT</name>
<gene>
    <name evidence="2" type="ORF">AKJ09_04264</name>
</gene>
<protein>
    <submittedName>
        <fullName evidence="2">Uncharacterized protein</fullName>
    </submittedName>
</protein>
<evidence type="ECO:0000313" key="3">
    <source>
        <dbReference type="Proteomes" id="UP000064967"/>
    </source>
</evidence>
<sequence length="182" mass="18690">MNALGPAHARADDRSERERRSARWLARSSAERVGRLAASVGADEVGLTGGARCLAGLTDFPQNSTDAGPASAIRFAPHAAGAFVAPCARVSLTKASTGGRRAVARLVRAGLATNEARSAKLTIARGALGLPGAGQTPTDTVDAGQIELTSGRAGLVEQACRDRPTRLVRAGQPHFASCRVVA</sequence>
<dbReference type="STRING" id="1391654.AKJ09_04264"/>